<feature type="domain" description="UspA" evidence="2">
    <location>
        <begin position="160"/>
        <end position="281"/>
    </location>
</feature>
<dbReference type="InterPro" id="IPR006016">
    <property type="entry name" value="UspA"/>
</dbReference>
<dbReference type="CDD" id="cd00293">
    <property type="entry name" value="USP-like"/>
    <property type="match status" value="1"/>
</dbReference>
<dbReference type="SUPFAM" id="SSF52402">
    <property type="entry name" value="Adenine nucleotide alpha hydrolases-like"/>
    <property type="match status" value="1"/>
</dbReference>
<gene>
    <name evidence="3" type="ORF">ACFSKQ_16860</name>
</gene>
<dbReference type="RefSeq" id="WP_209738762.1">
    <property type="nucleotide sequence ID" value="NZ_CP072611.1"/>
</dbReference>
<reference evidence="4" key="1">
    <citation type="journal article" date="2019" name="Int. J. Syst. Evol. Microbiol.">
        <title>The Global Catalogue of Microorganisms (GCM) 10K type strain sequencing project: providing services to taxonomists for standard genome sequencing and annotation.</title>
        <authorList>
            <consortium name="The Broad Institute Genomics Platform"/>
            <consortium name="The Broad Institute Genome Sequencing Center for Infectious Disease"/>
            <person name="Wu L."/>
            <person name="Ma J."/>
        </authorList>
    </citation>
    <scope>NUCLEOTIDE SEQUENCE [LARGE SCALE GENOMIC DNA]</scope>
    <source>
        <strain evidence="4">ZS-35-S2</strain>
    </source>
</reference>
<sequence length="282" mass="30330">MPHAYKNILLTLLPEAELRDAPSPATRLAVEMGRHFAGHLTIDFLSPQSAWVPYSLLTDMPLQLLAEQTKRLDEQARAGMKLAEAAAAEAGVPAETHLISLDFLALVGRAAIRARLQDVIVVDSGASALREEREIVESLLFRTARPLIRVPASFEGALPRKVLVAWDGSVPSTRAVREALPLLQAAESVEIVTVQGEKDVSEVPPGEKLARYLSHHEVPATQTTLTAPRRDVAGALRGHVAETGAQMIVMGAYAHSRLQQAVLGGVTSSLLEDSPVPLLLAH</sequence>
<name>A0ABW5CQY2_9HYPH</name>
<evidence type="ECO:0000259" key="2">
    <source>
        <dbReference type="Pfam" id="PF00582"/>
    </source>
</evidence>
<evidence type="ECO:0000313" key="4">
    <source>
        <dbReference type="Proteomes" id="UP001597371"/>
    </source>
</evidence>
<comment type="similarity">
    <text evidence="1">Belongs to the universal stress protein A family.</text>
</comment>
<dbReference type="PANTHER" id="PTHR46268">
    <property type="entry name" value="STRESS RESPONSE PROTEIN NHAX"/>
    <property type="match status" value="1"/>
</dbReference>
<dbReference type="Pfam" id="PF00582">
    <property type="entry name" value="Usp"/>
    <property type="match status" value="1"/>
</dbReference>
<dbReference type="Gene3D" id="3.40.50.12370">
    <property type="match status" value="1"/>
</dbReference>
<accession>A0ABW5CQY2</accession>
<dbReference type="PANTHER" id="PTHR46268:SF15">
    <property type="entry name" value="UNIVERSAL STRESS PROTEIN HP_0031"/>
    <property type="match status" value="1"/>
</dbReference>
<proteinExistence type="inferred from homology"/>
<dbReference type="EMBL" id="JBHUIJ010000027">
    <property type="protein sequence ID" value="MFD2239122.1"/>
    <property type="molecule type" value="Genomic_DNA"/>
</dbReference>
<dbReference type="InterPro" id="IPR006015">
    <property type="entry name" value="Universal_stress_UspA"/>
</dbReference>
<organism evidence="3 4">
    <name type="scientific">Aureimonas populi</name>
    <dbReference type="NCBI Taxonomy" id="1701758"/>
    <lineage>
        <taxon>Bacteria</taxon>
        <taxon>Pseudomonadati</taxon>
        <taxon>Pseudomonadota</taxon>
        <taxon>Alphaproteobacteria</taxon>
        <taxon>Hyphomicrobiales</taxon>
        <taxon>Aurantimonadaceae</taxon>
        <taxon>Aureimonas</taxon>
    </lineage>
</organism>
<dbReference type="Proteomes" id="UP001597371">
    <property type="component" value="Unassembled WGS sequence"/>
</dbReference>
<evidence type="ECO:0000256" key="1">
    <source>
        <dbReference type="ARBA" id="ARBA00008791"/>
    </source>
</evidence>
<evidence type="ECO:0000313" key="3">
    <source>
        <dbReference type="EMBL" id="MFD2239122.1"/>
    </source>
</evidence>
<protein>
    <submittedName>
        <fullName evidence="3">Universal stress protein</fullName>
    </submittedName>
</protein>
<comment type="caution">
    <text evidence="3">The sequence shown here is derived from an EMBL/GenBank/DDBJ whole genome shotgun (WGS) entry which is preliminary data.</text>
</comment>
<dbReference type="PRINTS" id="PR01438">
    <property type="entry name" value="UNVRSLSTRESS"/>
</dbReference>
<keyword evidence="4" id="KW-1185">Reference proteome</keyword>